<accession>A0ABM0GW29</accession>
<reference evidence="3" key="1">
    <citation type="submission" date="2025-08" db="UniProtKB">
        <authorList>
            <consortium name="RefSeq"/>
        </authorList>
    </citation>
    <scope>IDENTIFICATION</scope>
    <source>
        <tissue evidence="3">Testes</tissue>
    </source>
</reference>
<dbReference type="Gene3D" id="3.30.70.270">
    <property type="match status" value="1"/>
</dbReference>
<dbReference type="RefSeq" id="XP_002738605.1">
    <property type="nucleotide sequence ID" value="XM_002738559.1"/>
</dbReference>
<dbReference type="InterPro" id="IPR043128">
    <property type="entry name" value="Rev_trsase/Diguanyl_cyclase"/>
</dbReference>
<proteinExistence type="predicted"/>
<dbReference type="CDD" id="cd09275">
    <property type="entry name" value="RNase_HI_RT_DIRS1"/>
    <property type="match status" value="1"/>
</dbReference>
<dbReference type="PROSITE" id="PS50878">
    <property type="entry name" value="RT_POL"/>
    <property type="match status" value="1"/>
</dbReference>
<dbReference type="InterPro" id="IPR043502">
    <property type="entry name" value="DNA/RNA_pol_sf"/>
</dbReference>
<dbReference type="PANTHER" id="PTHR33050:SF8">
    <property type="entry name" value="REVERSE TRANSCRIPTASE DOMAIN-CONTAINING PROTEIN"/>
    <property type="match status" value="1"/>
</dbReference>
<dbReference type="PANTHER" id="PTHR33050">
    <property type="entry name" value="REVERSE TRANSCRIPTASE DOMAIN-CONTAINING PROTEIN"/>
    <property type="match status" value="1"/>
</dbReference>
<dbReference type="Proteomes" id="UP000694865">
    <property type="component" value="Unplaced"/>
</dbReference>
<dbReference type="InterPro" id="IPR000477">
    <property type="entry name" value="RT_dom"/>
</dbReference>
<evidence type="ECO:0000259" key="1">
    <source>
        <dbReference type="PROSITE" id="PS50878"/>
    </source>
</evidence>
<protein>
    <submittedName>
        <fullName evidence="3">Uncharacterized protein LOC100372836</fullName>
    </submittedName>
</protein>
<feature type="domain" description="Reverse transcriptase" evidence="1">
    <location>
        <begin position="84"/>
        <end position="278"/>
    </location>
</feature>
<organism evidence="2 3">
    <name type="scientific">Saccoglossus kowalevskii</name>
    <name type="common">Acorn worm</name>
    <dbReference type="NCBI Taxonomy" id="10224"/>
    <lineage>
        <taxon>Eukaryota</taxon>
        <taxon>Metazoa</taxon>
        <taxon>Hemichordata</taxon>
        <taxon>Enteropneusta</taxon>
        <taxon>Harrimaniidae</taxon>
        <taxon>Saccoglossus</taxon>
    </lineage>
</organism>
<evidence type="ECO:0000313" key="2">
    <source>
        <dbReference type="Proteomes" id="UP000694865"/>
    </source>
</evidence>
<name>A0ABM0GW29_SACKO</name>
<keyword evidence="2" id="KW-1185">Reference proteome</keyword>
<dbReference type="SUPFAM" id="SSF56672">
    <property type="entry name" value="DNA/RNA polymerases"/>
    <property type="match status" value="1"/>
</dbReference>
<sequence length="556" mass="62826">MPAHVVENMHPSTPLKLDSFAQELHDHPDKSFVAAILFDISHGANLGFRGKHYPRSTRNAKSARINPSIITESIQKELKLGHTIGPFKRPPLKNFVCNSLGLRPKKSGGFRIIMDLSQPTLDSVNDNISKEDHSLVYSRIDDAVAFIHKHGHGSLLAKIDVKHAFRLCPVRKEDWHLLGFFWEGCYFFDRVLPFGLRSAPYLFNRIADAIHWIVSHRARNTDFLHYLDDFLTVGLANTNACQHNMDVMLQSCHHLGVPIATEKVEGPCSVITFLGVELDTVNMVIRLPKDKLADLLIKLPSCLTRHTCSKRELLSLIGCLSFACKCIPAGRIFLRRMIDISMTATSLSQVITLTDEFWHDVQWWCDFLPSWNGTASLLNPNWIPSPEFELFTDASATLGYGAFYKGHWFTNTWPTFITNDPLYSIACKELLPILLSSLIWGHLWFGLRIRFHCDNISVVQIWKKGSSSCPRIMQLVRLLFFTAASNNFHVMISHISGFNNDIADSLSRQQILRFQRLAPQADRVPTKTPDLCTLLTAPMCDVVPSTSHNKPATTST</sequence>
<dbReference type="Gene3D" id="3.10.10.10">
    <property type="entry name" value="HIV Type 1 Reverse Transcriptase, subunit A, domain 1"/>
    <property type="match status" value="1"/>
</dbReference>
<dbReference type="GeneID" id="100372836"/>
<dbReference type="Pfam" id="PF00078">
    <property type="entry name" value="RVT_1"/>
    <property type="match status" value="1"/>
</dbReference>
<gene>
    <name evidence="3" type="primary">LOC100372836</name>
</gene>
<evidence type="ECO:0000313" key="3">
    <source>
        <dbReference type="RefSeq" id="XP_002738605.1"/>
    </source>
</evidence>
<dbReference type="InterPro" id="IPR052055">
    <property type="entry name" value="Hepadnavirus_pol/RT"/>
</dbReference>